<evidence type="ECO:0000256" key="7">
    <source>
        <dbReference type="ARBA" id="ARBA00023237"/>
    </source>
</evidence>
<dbReference type="SUPFAM" id="SSF56954">
    <property type="entry name" value="Outer membrane efflux proteins (OEP)"/>
    <property type="match status" value="1"/>
</dbReference>
<dbReference type="EMBL" id="MJMG01000006">
    <property type="protein sequence ID" value="OEY86734.1"/>
    <property type="molecule type" value="Genomic_DNA"/>
</dbReference>
<evidence type="ECO:0000256" key="3">
    <source>
        <dbReference type="ARBA" id="ARBA00022448"/>
    </source>
</evidence>
<accession>A0A1E7QKI8</accession>
<dbReference type="Proteomes" id="UP000175679">
    <property type="component" value="Unassembled WGS sequence"/>
</dbReference>
<evidence type="ECO:0000313" key="8">
    <source>
        <dbReference type="EMBL" id="OEY86734.1"/>
    </source>
</evidence>
<comment type="caution">
    <text evidence="8">The sequence shown here is derived from an EMBL/GenBank/DDBJ whole genome shotgun (WGS) entry which is preliminary data.</text>
</comment>
<evidence type="ECO:0000256" key="6">
    <source>
        <dbReference type="ARBA" id="ARBA00023136"/>
    </source>
</evidence>
<dbReference type="RefSeq" id="WP_070065063.1">
    <property type="nucleotide sequence ID" value="NZ_MJMG01000006.1"/>
</dbReference>
<evidence type="ECO:0000256" key="1">
    <source>
        <dbReference type="ARBA" id="ARBA00004442"/>
    </source>
</evidence>
<keyword evidence="7" id="KW-0998">Cell outer membrane</keyword>
<comment type="subcellular location">
    <subcellularLocation>
        <location evidence="1">Cell outer membrane</location>
    </subcellularLocation>
</comment>
<dbReference type="GO" id="GO:0009279">
    <property type="term" value="C:cell outer membrane"/>
    <property type="evidence" value="ECO:0007669"/>
    <property type="project" value="UniProtKB-SubCell"/>
</dbReference>
<dbReference type="InterPro" id="IPR051906">
    <property type="entry name" value="TolC-like"/>
</dbReference>
<sequence>MFKLSKLITVIFMLVVGTNCYTTNLSGAINKAITHSAILKSQLYRYKSLEKKYKAHGFANFLPEVGISYPVDKDFNLSRGHFVLTHKFTSGSFSELSKFRYLIKAEEVGFQQLKQQIALEAVKAYVDVLQKTEMLKLREHKEHVALEHLSGMRKRFSLSEVTDTEVSLAKAKFSSSVSERVDANGKLQLAKITYSNLIGEEANDLYEINDFLLPGIPELSECLQLAKNNNLKLRAITYKRKAERNGIITAQSKFLPSLELQLSSGMHSSGMQGPGSKLFKKVDIGMNLAVPIFHRGLDAASVSEAKLGLKKLIYEYYETVKDVEKGVIHAWNTMLTAQAMIKASQEAEKAATLALAGVEKEVELNLKSTTDLLNTEDALFKARSDLVEAKSNYVISIYNLLFMTNSIDYR</sequence>
<evidence type="ECO:0000256" key="2">
    <source>
        <dbReference type="ARBA" id="ARBA00007613"/>
    </source>
</evidence>
<gene>
    <name evidence="8" type="ORF">BIY23_02690</name>
</gene>
<protein>
    <recommendedName>
        <fullName evidence="10">TolC family protein</fullName>
    </recommendedName>
</protein>
<evidence type="ECO:0000256" key="5">
    <source>
        <dbReference type="ARBA" id="ARBA00022692"/>
    </source>
</evidence>
<keyword evidence="4" id="KW-1134">Transmembrane beta strand</keyword>
<dbReference type="PANTHER" id="PTHR30026:SF20">
    <property type="entry name" value="OUTER MEMBRANE PROTEIN TOLC"/>
    <property type="match status" value="1"/>
</dbReference>
<dbReference type="OrthoDB" id="7163690at2"/>
<keyword evidence="5" id="KW-0812">Transmembrane</keyword>
<organism evidence="8 9">
    <name type="scientific">Wolbachia pipientis</name>
    <dbReference type="NCBI Taxonomy" id="955"/>
    <lineage>
        <taxon>Bacteria</taxon>
        <taxon>Pseudomonadati</taxon>
        <taxon>Pseudomonadota</taxon>
        <taxon>Alphaproteobacteria</taxon>
        <taxon>Rickettsiales</taxon>
        <taxon>Anaplasmataceae</taxon>
        <taxon>Wolbachieae</taxon>
        <taxon>Wolbachia</taxon>
    </lineage>
</organism>
<keyword evidence="3" id="KW-0813">Transport</keyword>
<keyword evidence="9" id="KW-1185">Reference proteome</keyword>
<dbReference type="GO" id="GO:0015288">
    <property type="term" value="F:porin activity"/>
    <property type="evidence" value="ECO:0007669"/>
    <property type="project" value="TreeGrafter"/>
</dbReference>
<evidence type="ECO:0000313" key="9">
    <source>
        <dbReference type="Proteomes" id="UP000175679"/>
    </source>
</evidence>
<evidence type="ECO:0008006" key="10">
    <source>
        <dbReference type="Google" id="ProtNLM"/>
    </source>
</evidence>
<evidence type="ECO:0000256" key="4">
    <source>
        <dbReference type="ARBA" id="ARBA00022452"/>
    </source>
</evidence>
<name>A0A1E7QKI8_WOLPI</name>
<proteinExistence type="inferred from homology"/>
<dbReference type="AlphaFoldDB" id="A0A1E7QKI8"/>
<dbReference type="InterPro" id="IPR003423">
    <property type="entry name" value="OMP_efflux"/>
</dbReference>
<dbReference type="PANTHER" id="PTHR30026">
    <property type="entry name" value="OUTER MEMBRANE PROTEIN TOLC"/>
    <property type="match status" value="1"/>
</dbReference>
<keyword evidence="6" id="KW-0472">Membrane</keyword>
<reference evidence="8 9" key="1">
    <citation type="submission" date="2016-09" db="EMBL/GenBank/DDBJ databases">
        <title>Genomic evidence for plant-parasitic nematodes as the earliest Wolbachia hosts.</title>
        <authorList>
            <person name="Brown A.M."/>
            <person name="Wasala S.K."/>
            <person name="Howe D.K."/>
            <person name="Peetz A.B."/>
            <person name="Zasada I.A."/>
            <person name="Denver D.R."/>
        </authorList>
    </citation>
    <scope>NUCLEOTIDE SEQUENCE [LARGE SCALE GENOMIC DNA]</scope>
    <source>
        <strain evidence="9">wPpe</strain>
    </source>
</reference>
<dbReference type="Pfam" id="PF02321">
    <property type="entry name" value="OEP"/>
    <property type="match status" value="1"/>
</dbReference>
<dbReference type="GO" id="GO:1990281">
    <property type="term" value="C:efflux pump complex"/>
    <property type="evidence" value="ECO:0007669"/>
    <property type="project" value="TreeGrafter"/>
</dbReference>
<comment type="similarity">
    <text evidence="2">Belongs to the outer membrane factor (OMF) (TC 1.B.17) family.</text>
</comment>
<dbReference type="GO" id="GO:0015562">
    <property type="term" value="F:efflux transmembrane transporter activity"/>
    <property type="evidence" value="ECO:0007669"/>
    <property type="project" value="InterPro"/>
</dbReference>
<dbReference type="Gene3D" id="1.20.1600.10">
    <property type="entry name" value="Outer membrane efflux proteins (OEP)"/>
    <property type="match status" value="1"/>
</dbReference>